<organism evidence="1 2">
    <name type="scientific">Penicillium patulum</name>
    <name type="common">Penicillium griseofulvum</name>
    <dbReference type="NCBI Taxonomy" id="5078"/>
    <lineage>
        <taxon>Eukaryota</taxon>
        <taxon>Fungi</taxon>
        <taxon>Dikarya</taxon>
        <taxon>Ascomycota</taxon>
        <taxon>Pezizomycotina</taxon>
        <taxon>Eurotiomycetes</taxon>
        <taxon>Eurotiomycetidae</taxon>
        <taxon>Eurotiales</taxon>
        <taxon>Aspergillaceae</taxon>
        <taxon>Penicillium</taxon>
    </lineage>
</organism>
<gene>
    <name evidence="1" type="ORF">PGRI_055700</name>
</gene>
<evidence type="ECO:0000313" key="2">
    <source>
        <dbReference type="Proteomes" id="UP000070168"/>
    </source>
</evidence>
<sequence>MPMLNVTVPLTPAYNSAYQQIVIINPRNINLSIDIQQGSHTYTSPFQQVGNLTHFADPRLEAAIRISYSYDAVGEVLELYGNDFESTSDSTCLLSRAASTNDVCQQHTYRSDIRPSGSNLNWTFSDQYSPGLLDALQLSIRGTNDRILAAARGAFPVVRVHTPPPALKTAEDMRNWTTMTATDGTDLGPHDPTREYPDGTNMVNVLESTWGGEVTFSVNEHIANVIGSTPDPKIQNLPWKTLWQDYYGSPDECTSHDWASGSKYKCNDSNLANIIGGHVITGKVAKSMPKGSNAVYIIPICKAHNADDNVYMRTNVYTGGIWLKNYLGK</sequence>
<reference evidence="1 2" key="1">
    <citation type="journal article" date="2016" name="BMC Genomics">
        <title>Genome sequencing and secondary metabolism of the postharvest pathogen Penicillium griseofulvum.</title>
        <authorList>
            <person name="Banani H."/>
            <person name="Marcet-Houben M."/>
            <person name="Ballester A.R."/>
            <person name="Abbruscato P."/>
            <person name="Gonzalez-Candelas L."/>
            <person name="Gabaldon T."/>
            <person name="Spadaro D."/>
        </authorList>
    </citation>
    <scope>NUCLEOTIDE SEQUENCE [LARGE SCALE GENOMIC DNA]</scope>
    <source>
        <strain evidence="1 2">PG3</strain>
    </source>
</reference>
<dbReference type="EMBL" id="LHQR01000048">
    <property type="protein sequence ID" value="KXG49602.1"/>
    <property type="molecule type" value="Genomic_DNA"/>
</dbReference>
<dbReference type="AlphaFoldDB" id="A0A135LKV6"/>
<proteinExistence type="predicted"/>
<dbReference type="OrthoDB" id="5338260at2759"/>
<dbReference type="Proteomes" id="UP000070168">
    <property type="component" value="Unassembled WGS sequence"/>
</dbReference>
<comment type="caution">
    <text evidence="1">The sequence shown here is derived from an EMBL/GenBank/DDBJ whole genome shotgun (WGS) entry which is preliminary data.</text>
</comment>
<dbReference type="RefSeq" id="XP_040648138.1">
    <property type="nucleotide sequence ID" value="XM_040793283.1"/>
</dbReference>
<evidence type="ECO:0000313" key="1">
    <source>
        <dbReference type="EMBL" id="KXG49602.1"/>
    </source>
</evidence>
<dbReference type="OMA" id="DECTSHD"/>
<accession>A0A135LKV6</accession>
<protein>
    <submittedName>
        <fullName evidence="1">Uncharacterized protein</fullName>
    </submittedName>
</protein>
<keyword evidence="2" id="KW-1185">Reference proteome</keyword>
<name>A0A135LKV6_PENPA</name>
<dbReference type="GeneID" id="63708583"/>